<organism evidence="9 10">
    <name type="scientific">Coemansia biformis</name>
    <dbReference type="NCBI Taxonomy" id="1286918"/>
    <lineage>
        <taxon>Eukaryota</taxon>
        <taxon>Fungi</taxon>
        <taxon>Fungi incertae sedis</taxon>
        <taxon>Zoopagomycota</taxon>
        <taxon>Kickxellomycotina</taxon>
        <taxon>Kickxellomycetes</taxon>
        <taxon>Kickxellales</taxon>
        <taxon>Kickxellaceae</taxon>
        <taxon>Coemansia</taxon>
    </lineage>
</organism>
<dbReference type="InterPro" id="IPR006809">
    <property type="entry name" value="TAFII28_dom"/>
</dbReference>
<evidence type="ECO:0000256" key="6">
    <source>
        <dbReference type="ARBA" id="ARBA00072882"/>
    </source>
</evidence>
<dbReference type="OrthoDB" id="28335at2759"/>
<feature type="compositionally biased region" description="Polar residues" evidence="7">
    <location>
        <begin position="52"/>
        <end position="67"/>
    </location>
</feature>
<gene>
    <name evidence="9" type="primary">TAF11</name>
    <name evidence="9" type="ORF">LPJ61_003283</name>
</gene>
<dbReference type="Proteomes" id="UP001143981">
    <property type="component" value="Unassembled WGS sequence"/>
</dbReference>
<comment type="similarity">
    <text evidence="2">Belongs to the TAF11 family.</text>
</comment>
<evidence type="ECO:0000256" key="5">
    <source>
        <dbReference type="ARBA" id="ARBA00023242"/>
    </source>
</evidence>
<dbReference type="GO" id="GO:0051123">
    <property type="term" value="P:RNA polymerase II preinitiation complex assembly"/>
    <property type="evidence" value="ECO:0007669"/>
    <property type="project" value="InterPro"/>
</dbReference>
<evidence type="ECO:0000259" key="8">
    <source>
        <dbReference type="Pfam" id="PF04719"/>
    </source>
</evidence>
<dbReference type="PANTHER" id="PTHR13218:SF8">
    <property type="entry name" value="TRANSCRIPTION INITIATION FACTOR TFIID SUBUNIT 11"/>
    <property type="match status" value="1"/>
</dbReference>
<dbReference type="GO" id="GO:0005669">
    <property type="term" value="C:transcription factor TFIID complex"/>
    <property type="evidence" value="ECO:0007669"/>
    <property type="project" value="InterPro"/>
</dbReference>
<dbReference type="Pfam" id="PF04719">
    <property type="entry name" value="TAFII28"/>
    <property type="match status" value="1"/>
</dbReference>
<dbReference type="PANTHER" id="PTHR13218">
    <property type="entry name" value="TRANSCRIPTION INITIATION FACTOR TFIID SUBUNIT 11-RELATED"/>
    <property type="match status" value="1"/>
</dbReference>
<sequence length="247" mass="26595">MTDQPTPAHSGTPPAPQSKKRPRLTALTPVGILRQRKKRAGAPATAGTPATQRRSVSGTRPGAQTPTKPRALSGSAATTDSGEGRDGRVLGQAAASEPRAGSAAVQPTGNEVAAEIEQEEGEADEDDGTIMLVRQSKEEVGELWDQMSDEQRQRYGAYRRSALNKATVKKLVSQILNQPVSSTLTFVVAGFAKVFVGEIVERAIQIQTDRGQEGALTPEHLREAYRLYRRETLTVDSTATGFTKRLF</sequence>
<dbReference type="InterPro" id="IPR045127">
    <property type="entry name" value="TAF11-like"/>
</dbReference>
<evidence type="ECO:0000256" key="1">
    <source>
        <dbReference type="ARBA" id="ARBA00004123"/>
    </source>
</evidence>
<evidence type="ECO:0000313" key="10">
    <source>
        <dbReference type="Proteomes" id="UP001143981"/>
    </source>
</evidence>
<feature type="compositionally biased region" description="Low complexity" evidence="7">
    <location>
        <begin position="41"/>
        <end position="51"/>
    </location>
</feature>
<protein>
    <recommendedName>
        <fullName evidence="6">Transcription initiation factor TFIID subunit 11</fullName>
    </recommendedName>
</protein>
<comment type="subcellular location">
    <subcellularLocation>
        <location evidence="1">Nucleus</location>
    </subcellularLocation>
</comment>
<feature type="region of interest" description="Disordered" evidence="7">
    <location>
        <begin position="1"/>
        <end position="109"/>
    </location>
</feature>
<evidence type="ECO:0000256" key="3">
    <source>
        <dbReference type="ARBA" id="ARBA00023015"/>
    </source>
</evidence>
<evidence type="ECO:0000256" key="2">
    <source>
        <dbReference type="ARBA" id="ARBA00009788"/>
    </source>
</evidence>
<keyword evidence="4" id="KW-0804">Transcription</keyword>
<dbReference type="InterPro" id="IPR009072">
    <property type="entry name" value="Histone-fold"/>
</dbReference>
<dbReference type="GO" id="GO:0016251">
    <property type="term" value="F:RNA polymerase II general transcription initiation factor activity"/>
    <property type="evidence" value="ECO:0007669"/>
    <property type="project" value="TreeGrafter"/>
</dbReference>
<accession>A0A9W7YD60</accession>
<proteinExistence type="inferred from homology"/>
<dbReference type="CDD" id="cd08048">
    <property type="entry name" value="HFD_TAF11"/>
    <property type="match status" value="1"/>
</dbReference>
<keyword evidence="10" id="KW-1185">Reference proteome</keyword>
<name>A0A9W7YD60_9FUNG</name>
<keyword evidence="3" id="KW-0805">Transcription regulation</keyword>
<comment type="caution">
    <text evidence="9">The sequence shown here is derived from an EMBL/GenBank/DDBJ whole genome shotgun (WGS) entry which is preliminary data.</text>
</comment>
<evidence type="ECO:0000256" key="7">
    <source>
        <dbReference type="SAM" id="MobiDB-lite"/>
    </source>
</evidence>
<feature type="compositionally biased region" description="Low complexity" evidence="7">
    <location>
        <begin position="93"/>
        <end position="109"/>
    </location>
</feature>
<reference evidence="9" key="1">
    <citation type="submission" date="2022-07" db="EMBL/GenBank/DDBJ databases">
        <title>Phylogenomic reconstructions and comparative analyses of Kickxellomycotina fungi.</title>
        <authorList>
            <person name="Reynolds N.K."/>
            <person name="Stajich J.E."/>
            <person name="Barry K."/>
            <person name="Grigoriev I.V."/>
            <person name="Crous P."/>
            <person name="Smith M.E."/>
        </authorList>
    </citation>
    <scope>NUCLEOTIDE SEQUENCE</scope>
    <source>
        <strain evidence="9">BCRC 34381</strain>
    </source>
</reference>
<dbReference type="EMBL" id="JANBOI010000530">
    <property type="protein sequence ID" value="KAJ1729935.1"/>
    <property type="molecule type" value="Genomic_DNA"/>
</dbReference>
<evidence type="ECO:0000256" key="4">
    <source>
        <dbReference type="ARBA" id="ARBA00023163"/>
    </source>
</evidence>
<dbReference type="AlphaFoldDB" id="A0A9W7YD60"/>
<evidence type="ECO:0000313" key="9">
    <source>
        <dbReference type="EMBL" id="KAJ1729935.1"/>
    </source>
</evidence>
<feature type="domain" description="TAFII28-like protein" evidence="8">
    <location>
        <begin position="143"/>
        <end position="226"/>
    </location>
</feature>
<dbReference type="FunFam" id="1.10.20.10:FF:000061">
    <property type="entry name" value="TFIID subunit"/>
    <property type="match status" value="1"/>
</dbReference>
<dbReference type="Gene3D" id="1.10.20.10">
    <property type="entry name" value="Histone, subunit A"/>
    <property type="match status" value="1"/>
</dbReference>
<keyword evidence="5" id="KW-0539">Nucleus</keyword>
<dbReference type="GO" id="GO:0046982">
    <property type="term" value="F:protein heterodimerization activity"/>
    <property type="evidence" value="ECO:0007669"/>
    <property type="project" value="InterPro"/>
</dbReference>
<dbReference type="SUPFAM" id="SSF47113">
    <property type="entry name" value="Histone-fold"/>
    <property type="match status" value="1"/>
</dbReference>